<evidence type="ECO:0000313" key="8">
    <source>
        <dbReference type="EMBL" id="MFG3816442.1"/>
    </source>
</evidence>
<sequence>MGPCHWARANQPVPEQVGRSQVWESVQTGLYHLAQWATALVEAQLAHPSLGSALVTFGAGLLTSLTPCMLSMLPIAVGYLGGYDTSSESEPADGRSRWAAAVQSLWFALGLATTLAVMGVAAAWFGRVYGQVGWGLPLLVSGVAIVMGLNLLEVLPFQFPSLGQLIPVPTGVPRSLRSYLVGLTFGLAASPCSTPVLAALLAWVSATRDPIAGGGLLLAYAIGYVSPLVLVGTFAASLKSLLALRSRSGWIVPTSGALLVGFGVFSLLSRLPIG</sequence>
<evidence type="ECO:0000256" key="3">
    <source>
        <dbReference type="ARBA" id="ARBA00022692"/>
    </source>
</evidence>
<comment type="similarity">
    <text evidence="2">Belongs to the DsbD family.</text>
</comment>
<comment type="caution">
    <text evidence="8">The sequence shown here is derived from an EMBL/GenBank/DDBJ whole genome shotgun (WGS) entry which is preliminary data.</text>
</comment>
<feature type="transmembrane region" description="Helical" evidence="6">
    <location>
        <begin position="100"/>
        <end position="126"/>
    </location>
</feature>
<feature type="transmembrane region" description="Helical" evidence="6">
    <location>
        <begin position="138"/>
        <end position="159"/>
    </location>
</feature>
<evidence type="ECO:0000256" key="4">
    <source>
        <dbReference type="ARBA" id="ARBA00022989"/>
    </source>
</evidence>
<evidence type="ECO:0000256" key="2">
    <source>
        <dbReference type="ARBA" id="ARBA00006143"/>
    </source>
</evidence>
<dbReference type="InterPro" id="IPR003834">
    <property type="entry name" value="Cyt_c_assmbl_TM_dom"/>
</dbReference>
<feature type="transmembrane region" description="Helical" evidence="6">
    <location>
        <begin position="216"/>
        <end position="238"/>
    </location>
</feature>
<dbReference type="EMBL" id="JAZAQF010000012">
    <property type="protein sequence ID" value="MFG3816442.1"/>
    <property type="molecule type" value="Genomic_DNA"/>
</dbReference>
<accession>A0ABW7C5M4</accession>
<feature type="transmembrane region" description="Helical" evidence="6">
    <location>
        <begin position="179"/>
        <end position="204"/>
    </location>
</feature>
<evidence type="ECO:0000256" key="6">
    <source>
        <dbReference type="SAM" id="Phobius"/>
    </source>
</evidence>
<dbReference type="PANTHER" id="PTHR31272">
    <property type="entry name" value="CYTOCHROME C-TYPE BIOGENESIS PROTEIN HI_1454-RELATED"/>
    <property type="match status" value="1"/>
</dbReference>
<evidence type="ECO:0000256" key="5">
    <source>
        <dbReference type="ARBA" id="ARBA00023136"/>
    </source>
</evidence>
<dbReference type="Pfam" id="PF02683">
    <property type="entry name" value="DsbD_TM"/>
    <property type="match status" value="1"/>
</dbReference>
<keyword evidence="3 6" id="KW-0812">Transmembrane</keyword>
<proteinExistence type="inferred from homology"/>
<feature type="domain" description="Cytochrome C biogenesis protein transmembrane" evidence="7">
    <location>
        <begin position="54"/>
        <end position="238"/>
    </location>
</feature>
<gene>
    <name evidence="8" type="ORF">VPK24_02245</name>
</gene>
<evidence type="ECO:0000259" key="7">
    <source>
        <dbReference type="Pfam" id="PF02683"/>
    </source>
</evidence>
<keyword evidence="5 6" id="KW-0472">Membrane</keyword>
<dbReference type="Proteomes" id="UP001604335">
    <property type="component" value="Unassembled WGS sequence"/>
</dbReference>
<dbReference type="PANTHER" id="PTHR31272:SF6">
    <property type="entry name" value="CYTOCHROME C-TYPE BIOGENESIS CCDA-LIKE CHLOROPLASTIC PROTEIN"/>
    <property type="match status" value="1"/>
</dbReference>
<evidence type="ECO:0000256" key="1">
    <source>
        <dbReference type="ARBA" id="ARBA00004141"/>
    </source>
</evidence>
<comment type="subcellular location">
    <subcellularLocation>
        <location evidence="1">Membrane</location>
        <topology evidence="1">Multi-pass membrane protein</topology>
    </subcellularLocation>
</comment>
<feature type="transmembrane region" description="Helical" evidence="6">
    <location>
        <begin position="250"/>
        <end position="268"/>
    </location>
</feature>
<protein>
    <submittedName>
        <fullName evidence="8">Cytochrome c biogenesis protein CcdA</fullName>
    </submittedName>
</protein>
<feature type="transmembrane region" description="Helical" evidence="6">
    <location>
        <begin position="54"/>
        <end position="80"/>
    </location>
</feature>
<evidence type="ECO:0000313" key="9">
    <source>
        <dbReference type="Proteomes" id="UP001604335"/>
    </source>
</evidence>
<keyword evidence="9" id="KW-1185">Reference proteome</keyword>
<name>A0ABW7C5M4_9CYAN</name>
<reference evidence="9" key="1">
    <citation type="journal article" date="2024" name="Algal Res.">
        <title>Biochemical, toxicological and genomic investigation of a high-biomass producing Limnothrix strain isolated from Italian shallow drinking water reservoir.</title>
        <authorList>
            <person name="Simonazzi M."/>
            <person name="Shishido T.K."/>
            <person name="Delbaje E."/>
            <person name="Wahlsten M."/>
            <person name="Fewer D.P."/>
            <person name="Sivonen K."/>
            <person name="Pezzolesi L."/>
            <person name="Pistocchi R."/>
        </authorList>
    </citation>
    <scope>NUCLEOTIDE SEQUENCE [LARGE SCALE GENOMIC DNA]</scope>
    <source>
        <strain evidence="9">LRLZ20PSL1</strain>
    </source>
</reference>
<organism evidence="8 9">
    <name type="scientific">Limnothrix redekei LRLZ20PSL1</name>
    <dbReference type="NCBI Taxonomy" id="3112953"/>
    <lineage>
        <taxon>Bacteria</taxon>
        <taxon>Bacillati</taxon>
        <taxon>Cyanobacteriota</taxon>
        <taxon>Cyanophyceae</taxon>
        <taxon>Pseudanabaenales</taxon>
        <taxon>Pseudanabaenaceae</taxon>
        <taxon>Limnothrix</taxon>
    </lineage>
</organism>
<dbReference type="InterPro" id="IPR051790">
    <property type="entry name" value="Cytochrome_c-biogenesis_DsbD"/>
</dbReference>
<keyword evidence="4 6" id="KW-1133">Transmembrane helix</keyword>